<dbReference type="OrthoDB" id="6711576at2"/>
<dbReference type="RefSeq" id="WP_005236598.1">
    <property type="nucleotide sequence ID" value="NZ_CP083658.1"/>
</dbReference>
<gene>
    <name evidence="2" type="ORF">F897_02691</name>
</gene>
<dbReference type="HOGENOM" id="CLU_147158_0_0_6"/>
<dbReference type="PATRIC" id="fig|1217693.3.peg.2604"/>
<sequence>MSEFEKWFEDQDFYTNMRFIHGDKLFDKDGGAYRVLPVQMTYLAWLVGRAAIQEMDEVIKLQDTDLRKYEKQIESLKEQLNNMEACYIEKKKEVEDQQKRIDEALTWLTRTDIRPINCAREILRGAND</sequence>
<accession>N9MGE6</accession>
<reference evidence="2 3" key="1">
    <citation type="submission" date="2013-02" db="EMBL/GenBank/DDBJ databases">
        <title>The Genome Sequence of Acinetobacter sp. NIPH 2171.</title>
        <authorList>
            <consortium name="The Broad Institute Genome Sequencing Platform"/>
            <consortium name="The Broad Institute Genome Sequencing Center for Infectious Disease"/>
            <person name="Cerqueira G."/>
            <person name="Feldgarden M."/>
            <person name="Courvalin P."/>
            <person name="Perichon B."/>
            <person name="Grillot-Courvalin C."/>
            <person name="Clermont D."/>
            <person name="Rocha E."/>
            <person name="Yoon E.-J."/>
            <person name="Nemec A."/>
            <person name="Walker B."/>
            <person name="Young S.K."/>
            <person name="Zeng Q."/>
            <person name="Gargeya S."/>
            <person name="Fitzgerald M."/>
            <person name="Haas B."/>
            <person name="Abouelleil A."/>
            <person name="Alvarado L."/>
            <person name="Arachchi H.M."/>
            <person name="Berlin A.M."/>
            <person name="Chapman S.B."/>
            <person name="Dewar J."/>
            <person name="Goldberg J."/>
            <person name="Griggs A."/>
            <person name="Gujja S."/>
            <person name="Hansen M."/>
            <person name="Howarth C."/>
            <person name="Imamovic A."/>
            <person name="Larimer J."/>
            <person name="McCowan C."/>
            <person name="Murphy C."/>
            <person name="Neiman D."/>
            <person name="Pearson M."/>
            <person name="Priest M."/>
            <person name="Roberts A."/>
            <person name="Saif S."/>
            <person name="Shea T."/>
            <person name="Sisk P."/>
            <person name="Sykes S."/>
            <person name="Wortman J."/>
            <person name="Nusbaum C."/>
            <person name="Birren B."/>
        </authorList>
    </citation>
    <scope>NUCLEOTIDE SEQUENCE [LARGE SCALE GENOMIC DNA]</scope>
    <source>
        <strain evidence="2 3">NIPH 2171</strain>
    </source>
</reference>
<feature type="coiled-coil region" evidence="1">
    <location>
        <begin position="52"/>
        <end position="100"/>
    </location>
</feature>
<dbReference type="Proteomes" id="UP000013101">
    <property type="component" value="Unassembled WGS sequence"/>
</dbReference>
<comment type="caution">
    <text evidence="2">The sequence shown here is derived from an EMBL/GenBank/DDBJ whole genome shotgun (WGS) entry which is preliminary data.</text>
</comment>
<organism evidence="2 3">
    <name type="scientific">Acinetobacter variabilis</name>
    <dbReference type="NCBI Taxonomy" id="70346"/>
    <lineage>
        <taxon>Bacteria</taxon>
        <taxon>Pseudomonadati</taxon>
        <taxon>Pseudomonadota</taxon>
        <taxon>Gammaproteobacteria</taxon>
        <taxon>Moraxellales</taxon>
        <taxon>Moraxellaceae</taxon>
        <taxon>Acinetobacter</taxon>
    </lineage>
</organism>
<name>N9MGE6_9GAMM</name>
<evidence type="ECO:0000313" key="3">
    <source>
        <dbReference type="Proteomes" id="UP000013101"/>
    </source>
</evidence>
<keyword evidence="1" id="KW-0175">Coiled coil</keyword>
<proteinExistence type="predicted"/>
<protein>
    <submittedName>
        <fullName evidence="2">Uncharacterized protein</fullName>
    </submittedName>
</protein>
<evidence type="ECO:0000313" key="2">
    <source>
        <dbReference type="EMBL" id="ENX07654.1"/>
    </source>
</evidence>
<dbReference type="STRING" id="70346.F897_02691"/>
<evidence type="ECO:0000256" key="1">
    <source>
        <dbReference type="SAM" id="Coils"/>
    </source>
</evidence>
<dbReference type="AlphaFoldDB" id="N9MGE6"/>
<dbReference type="EMBL" id="APRS01000015">
    <property type="protein sequence ID" value="ENX07654.1"/>
    <property type="molecule type" value="Genomic_DNA"/>
</dbReference>